<dbReference type="AlphaFoldDB" id="A0A2J6PFI2"/>
<keyword evidence="2" id="KW-1185">Reference proteome</keyword>
<dbReference type="PANTHER" id="PTHR24148:SF64">
    <property type="entry name" value="HETEROKARYON INCOMPATIBILITY DOMAIN-CONTAINING PROTEIN"/>
    <property type="match status" value="1"/>
</dbReference>
<evidence type="ECO:0000313" key="2">
    <source>
        <dbReference type="Proteomes" id="UP000235672"/>
    </source>
</evidence>
<dbReference type="Proteomes" id="UP000235672">
    <property type="component" value="Unassembled WGS sequence"/>
</dbReference>
<dbReference type="STRING" id="1745343.A0A2J6PFI2"/>
<evidence type="ECO:0000313" key="1">
    <source>
        <dbReference type="EMBL" id="PMD12788.1"/>
    </source>
</evidence>
<dbReference type="EMBL" id="KZ613542">
    <property type="protein sequence ID" value="PMD12788.1"/>
    <property type="molecule type" value="Genomic_DNA"/>
</dbReference>
<sequence>VQQVVWGQRFFMTRGNVAKNKESLFCLGSPSVREGDMVCIIFGCSVPVVLRKVSTGGGNSHFEFISECYVHGMMDGEAL</sequence>
<dbReference type="OrthoDB" id="5430496at2759"/>
<name>A0A2J6PFI2_9HELO</name>
<dbReference type="PANTHER" id="PTHR24148">
    <property type="entry name" value="ANKYRIN REPEAT DOMAIN-CONTAINING PROTEIN 39 HOMOLOG-RELATED"/>
    <property type="match status" value="1"/>
</dbReference>
<proteinExistence type="predicted"/>
<reference evidence="1 2" key="1">
    <citation type="submission" date="2016-05" db="EMBL/GenBank/DDBJ databases">
        <title>A degradative enzymes factory behind the ericoid mycorrhizal symbiosis.</title>
        <authorList>
            <consortium name="DOE Joint Genome Institute"/>
            <person name="Martino E."/>
            <person name="Morin E."/>
            <person name="Grelet G."/>
            <person name="Kuo A."/>
            <person name="Kohler A."/>
            <person name="Daghino S."/>
            <person name="Barry K."/>
            <person name="Choi C."/>
            <person name="Cichocki N."/>
            <person name="Clum A."/>
            <person name="Copeland A."/>
            <person name="Hainaut M."/>
            <person name="Haridas S."/>
            <person name="Labutti K."/>
            <person name="Lindquist E."/>
            <person name="Lipzen A."/>
            <person name="Khouja H.-R."/>
            <person name="Murat C."/>
            <person name="Ohm R."/>
            <person name="Olson A."/>
            <person name="Spatafora J."/>
            <person name="Veneault-Fourrey C."/>
            <person name="Henrissat B."/>
            <person name="Grigoriev I."/>
            <person name="Martin F."/>
            <person name="Perotto S."/>
        </authorList>
    </citation>
    <scope>NUCLEOTIDE SEQUENCE [LARGE SCALE GENOMIC DNA]</scope>
    <source>
        <strain evidence="1 2">UAMH 7357</strain>
    </source>
</reference>
<organism evidence="1 2">
    <name type="scientific">Hyaloscypha hepaticicola</name>
    <dbReference type="NCBI Taxonomy" id="2082293"/>
    <lineage>
        <taxon>Eukaryota</taxon>
        <taxon>Fungi</taxon>
        <taxon>Dikarya</taxon>
        <taxon>Ascomycota</taxon>
        <taxon>Pezizomycotina</taxon>
        <taxon>Leotiomycetes</taxon>
        <taxon>Helotiales</taxon>
        <taxon>Hyaloscyphaceae</taxon>
        <taxon>Hyaloscypha</taxon>
    </lineage>
</organism>
<dbReference type="Pfam" id="PF26639">
    <property type="entry name" value="Het-6_barrel"/>
    <property type="match status" value="1"/>
</dbReference>
<dbReference type="InterPro" id="IPR052895">
    <property type="entry name" value="HetReg/Transcr_Mod"/>
</dbReference>
<feature type="non-terminal residue" evidence="1">
    <location>
        <position position="1"/>
    </location>
</feature>
<accession>A0A2J6PFI2</accession>
<gene>
    <name evidence="1" type="ORF">NA56DRAFT_540752</name>
</gene>
<protein>
    <submittedName>
        <fullName evidence="1">Uncharacterized protein</fullName>
    </submittedName>
</protein>
<feature type="non-terminal residue" evidence="1">
    <location>
        <position position="79"/>
    </location>
</feature>